<sequence length="267" mass="31064">MKNKFAYSKADLDTFDQIMNEYGWIVYEDALDVDFVDEINNSLDAAYEIRRQIQIKNGIGENMKGTLHHLVERELFTFKFLERKYCADQIRHFLNGNYILNSLGAVINTKDGSPYVQNIHRDIRSYTGDYKVMIQLMIILDDFTLDNGATFLLSGSHKQENKPDDEYFFKNAERAIAKKGSIVVFDANVWHATGKNNTDKPRRALTMAFTRPFFKQQLDYPRAIGYEFGKGLNENLRQVLGYNSRTPENLDEYYQPVEKRMYQPGQG</sequence>
<keyword evidence="3" id="KW-1185">Reference proteome</keyword>
<dbReference type="RefSeq" id="WP_094571040.1">
    <property type="nucleotide sequence ID" value="NZ_CP022743.1"/>
</dbReference>
<reference evidence="2 3" key="1">
    <citation type="submission" date="2017-08" db="EMBL/GenBank/DDBJ databases">
        <title>Complete genome sequence of Mucilaginibacter sp. strain BJC16-A31.</title>
        <authorList>
            <consortium name="Henan University of Science and Technology"/>
            <person name="You X."/>
        </authorList>
    </citation>
    <scope>NUCLEOTIDE SEQUENCE [LARGE SCALE GENOMIC DNA]</scope>
    <source>
        <strain evidence="2 3">BJC16-A31</strain>
    </source>
</reference>
<dbReference type="Pfam" id="PF05721">
    <property type="entry name" value="PhyH"/>
    <property type="match status" value="1"/>
</dbReference>
<dbReference type="OrthoDB" id="976214at2"/>
<dbReference type="EMBL" id="CP022743">
    <property type="protein sequence ID" value="ASU34725.1"/>
    <property type="molecule type" value="Genomic_DNA"/>
</dbReference>
<organism evidence="2 3">
    <name type="scientific">Mucilaginibacter xinganensis</name>
    <dbReference type="NCBI Taxonomy" id="1234841"/>
    <lineage>
        <taxon>Bacteria</taxon>
        <taxon>Pseudomonadati</taxon>
        <taxon>Bacteroidota</taxon>
        <taxon>Sphingobacteriia</taxon>
        <taxon>Sphingobacteriales</taxon>
        <taxon>Sphingobacteriaceae</taxon>
        <taxon>Mucilaginibacter</taxon>
    </lineage>
</organism>
<dbReference type="GO" id="GO:0005506">
    <property type="term" value="F:iron ion binding"/>
    <property type="evidence" value="ECO:0007669"/>
    <property type="project" value="UniProtKB-ARBA"/>
</dbReference>
<evidence type="ECO:0000256" key="1">
    <source>
        <dbReference type="ARBA" id="ARBA00001954"/>
    </source>
</evidence>
<comment type="cofactor">
    <cofactor evidence="1">
        <name>Fe(2+)</name>
        <dbReference type="ChEBI" id="CHEBI:29033"/>
    </cofactor>
</comment>
<keyword evidence="2" id="KW-0560">Oxidoreductase</keyword>
<dbReference type="SUPFAM" id="SSF51197">
    <property type="entry name" value="Clavaminate synthase-like"/>
    <property type="match status" value="1"/>
</dbReference>
<dbReference type="AlphaFoldDB" id="A0A223NXZ1"/>
<dbReference type="InterPro" id="IPR008775">
    <property type="entry name" value="Phytyl_CoA_dOase-like"/>
</dbReference>
<dbReference type="PANTHER" id="PTHR20883:SF48">
    <property type="entry name" value="ECTOINE DIOXYGENASE"/>
    <property type="match status" value="1"/>
</dbReference>
<accession>A0A223NXZ1</accession>
<dbReference type="KEGG" id="muc:MuYL_2838"/>
<gene>
    <name evidence="2" type="ORF">MuYL_2838</name>
</gene>
<dbReference type="PANTHER" id="PTHR20883">
    <property type="entry name" value="PHYTANOYL-COA DIOXYGENASE DOMAIN CONTAINING 1"/>
    <property type="match status" value="1"/>
</dbReference>
<name>A0A223NXZ1_9SPHI</name>
<dbReference type="GO" id="GO:0016706">
    <property type="term" value="F:2-oxoglutarate-dependent dioxygenase activity"/>
    <property type="evidence" value="ECO:0007669"/>
    <property type="project" value="UniProtKB-ARBA"/>
</dbReference>
<proteinExistence type="predicted"/>
<evidence type="ECO:0000313" key="3">
    <source>
        <dbReference type="Proteomes" id="UP000215002"/>
    </source>
</evidence>
<dbReference type="Gene3D" id="2.60.120.620">
    <property type="entry name" value="q2cbj1_9rhob like domain"/>
    <property type="match status" value="1"/>
</dbReference>
<protein>
    <submittedName>
        <fullName evidence="2">Ectoine hydroxylase-related dioxygenase, phytanoyl-CoA dioxygenase (PhyH) family</fullName>
    </submittedName>
</protein>
<evidence type="ECO:0000313" key="2">
    <source>
        <dbReference type="EMBL" id="ASU34725.1"/>
    </source>
</evidence>
<keyword evidence="2" id="KW-0223">Dioxygenase</keyword>
<dbReference type="Proteomes" id="UP000215002">
    <property type="component" value="Chromosome"/>
</dbReference>